<dbReference type="InterPro" id="IPR003819">
    <property type="entry name" value="TauD/TfdA-like"/>
</dbReference>
<reference evidence="8" key="1">
    <citation type="submission" date="2020-12" db="EMBL/GenBank/DDBJ databases">
        <title>Genomic characterization of non-nitrogen-fixing Frankia strains.</title>
        <authorList>
            <person name="Carlos-Shanley C."/>
            <person name="Guerra T."/>
            <person name="Hahn D."/>
        </authorList>
    </citation>
    <scope>NUCLEOTIDE SEQUENCE</scope>
    <source>
        <strain evidence="8">CN6</strain>
    </source>
</reference>
<evidence type="ECO:0000256" key="5">
    <source>
        <dbReference type="ARBA" id="ARBA00023002"/>
    </source>
</evidence>
<keyword evidence="5" id="KW-0560">Oxidoreductase</keyword>
<keyword evidence="9" id="KW-1185">Reference proteome</keyword>
<comment type="similarity">
    <text evidence="2">Belongs to the TfdA dioxygenase family.</text>
</comment>
<dbReference type="RefSeq" id="WP_203003450.1">
    <property type="nucleotide sequence ID" value="NZ_JADWYU010000248.1"/>
</dbReference>
<evidence type="ECO:0000256" key="4">
    <source>
        <dbReference type="ARBA" id="ARBA00022964"/>
    </source>
</evidence>
<evidence type="ECO:0000313" key="8">
    <source>
        <dbReference type="EMBL" id="MBL7630571.1"/>
    </source>
</evidence>
<name>A0A937UTZ9_9ACTN</name>
<dbReference type="GO" id="GO:0046872">
    <property type="term" value="F:metal ion binding"/>
    <property type="evidence" value="ECO:0007669"/>
    <property type="project" value="UniProtKB-KW"/>
</dbReference>
<organism evidence="8 9">
    <name type="scientific">Frankia nepalensis</name>
    <dbReference type="NCBI Taxonomy" id="1836974"/>
    <lineage>
        <taxon>Bacteria</taxon>
        <taxon>Bacillati</taxon>
        <taxon>Actinomycetota</taxon>
        <taxon>Actinomycetes</taxon>
        <taxon>Frankiales</taxon>
        <taxon>Frankiaceae</taxon>
        <taxon>Frankia</taxon>
    </lineage>
</organism>
<evidence type="ECO:0000256" key="1">
    <source>
        <dbReference type="ARBA" id="ARBA00001954"/>
    </source>
</evidence>
<protein>
    <submittedName>
        <fullName evidence="8">TauD/TfdA family dioxygenase</fullName>
    </submittedName>
</protein>
<dbReference type="InterPro" id="IPR051178">
    <property type="entry name" value="TfdA_dioxygenase"/>
</dbReference>
<dbReference type="AlphaFoldDB" id="A0A937UTZ9"/>
<dbReference type="SUPFAM" id="SSF51197">
    <property type="entry name" value="Clavaminate synthase-like"/>
    <property type="match status" value="1"/>
</dbReference>
<proteinExistence type="inferred from homology"/>
<dbReference type="EMBL" id="JAEACQ010000252">
    <property type="protein sequence ID" value="MBL7630571.1"/>
    <property type="molecule type" value="Genomic_DNA"/>
</dbReference>
<keyword evidence="6" id="KW-0408">Iron</keyword>
<dbReference type="PANTHER" id="PTHR43779">
    <property type="entry name" value="DIOXYGENASE RV0097-RELATED"/>
    <property type="match status" value="1"/>
</dbReference>
<dbReference type="PANTHER" id="PTHR43779:SF3">
    <property type="entry name" value="(3R)-3-[(CARBOXYMETHYL)AMINO]FATTY ACID OXYGENASE_DECARBOXYLASE"/>
    <property type="match status" value="1"/>
</dbReference>
<evidence type="ECO:0000256" key="2">
    <source>
        <dbReference type="ARBA" id="ARBA00005896"/>
    </source>
</evidence>
<feature type="domain" description="TauD/TfdA-like" evidence="7">
    <location>
        <begin position="6"/>
        <end position="269"/>
    </location>
</feature>
<dbReference type="Proteomes" id="UP000604475">
    <property type="component" value="Unassembled WGS sequence"/>
</dbReference>
<accession>A0A937UTZ9</accession>
<dbReference type="Gene3D" id="3.60.130.10">
    <property type="entry name" value="Clavaminate synthase-like"/>
    <property type="match status" value="1"/>
</dbReference>
<dbReference type="Pfam" id="PF02668">
    <property type="entry name" value="TauD"/>
    <property type="match status" value="1"/>
</dbReference>
<dbReference type="InterPro" id="IPR042098">
    <property type="entry name" value="TauD-like_sf"/>
</dbReference>
<evidence type="ECO:0000256" key="6">
    <source>
        <dbReference type="ARBA" id="ARBA00023004"/>
    </source>
</evidence>
<comment type="caution">
    <text evidence="8">The sequence shown here is derived from an EMBL/GenBank/DDBJ whole genome shotgun (WGS) entry which is preliminary data.</text>
</comment>
<gene>
    <name evidence="8" type="ORF">I7412_26100</name>
</gene>
<dbReference type="GO" id="GO:0051213">
    <property type="term" value="F:dioxygenase activity"/>
    <property type="evidence" value="ECO:0007669"/>
    <property type="project" value="UniProtKB-KW"/>
</dbReference>
<evidence type="ECO:0000259" key="7">
    <source>
        <dbReference type="Pfam" id="PF02668"/>
    </source>
</evidence>
<comment type="cofactor">
    <cofactor evidence="1">
        <name>Fe(2+)</name>
        <dbReference type="ChEBI" id="CHEBI:29033"/>
    </cofactor>
</comment>
<evidence type="ECO:0000256" key="3">
    <source>
        <dbReference type="ARBA" id="ARBA00022723"/>
    </source>
</evidence>
<keyword evidence="3" id="KW-0479">Metal-binding</keyword>
<sequence length="277" mass="30463">MAVTFTKLGAQVGVEITGLSGHELVDQKIAVQCQAALARYGVVVYREVHIGDADLVAFSRMLGTVVVAPMGGDSTYPEISAISLDPAQSTLAAYRRGTFFWHIDGVTDEVPQKATLLTARQVADSGGDTEFASTYAAYEALTDAEKDEYANLRVLHTFTASQLLANPDPTPKQRAAWERAPSRVQPLVWTRGNGRRSLLVGATTDHVVGMAADESRALLDRLLEWSTQPRFTLRHQWRQGDLVVWDNTGMLHRAQPYTAQSRRLMHRTTLVGEETVA</sequence>
<evidence type="ECO:0000313" key="9">
    <source>
        <dbReference type="Proteomes" id="UP000604475"/>
    </source>
</evidence>
<keyword evidence="4 8" id="KW-0223">Dioxygenase</keyword>